<evidence type="ECO:0000256" key="7">
    <source>
        <dbReference type="SAM" id="MobiDB-lite"/>
    </source>
</evidence>
<evidence type="ECO:0000256" key="3">
    <source>
        <dbReference type="ARBA" id="ARBA00022793"/>
    </source>
</evidence>
<keyword evidence="11" id="KW-1185">Reference proteome</keyword>
<comment type="cofactor">
    <cofactor evidence="1">
        <name>pyridoxal 5'-phosphate</name>
        <dbReference type="ChEBI" id="CHEBI:597326"/>
    </cofactor>
</comment>
<dbReference type="InterPro" id="IPR055102">
    <property type="entry name" value="PDXDC1-like_3rd"/>
</dbReference>
<dbReference type="Gene3D" id="3.40.640.10">
    <property type="entry name" value="Type I PLP-dependent aspartate aminotransferase-like (Major domain)"/>
    <property type="match status" value="1"/>
</dbReference>
<feature type="compositionally biased region" description="Low complexity" evidence="7">
    <location>
        <begin position="751"/>
        <end position="764"/>
    </location>
</feature>
<evidence type="ECO:0000259" key="9">
    <source>
        <dbReference type="Pfam" id="PF22937"/>
    </source>
</evidence>
<organism evidence="10 11">
    <name type="scientific">Henosepilachna vigintioctopunctata</name>
    <dbReference type="NCBI Taxonomy" id="420089"/>
    <lineage>
        <taxon>Eukaryota</taxon>
        <taxon>Metazoa</taxon>
        <taxon>Ecdysozoa</taxon>
        <taxon>Arthropoda</taxon>
        <taxon>Hexapoda</taxon>
        <taxon>Insecta</taxon>
        <taxon>Pterygota</taxon>
        <taxon>Neoptera</taxon>
        <taxon>Endopterygota</taxon>
        <taxon>Coleoptera</taxon>
        <taxon>Polyphaga</taxon>
        <taxon>Cucujiformia</taxon>
        <taxon>Coccinelloidea</taxon>
        <taxon>Coccinellidae</taxon>
        <taxon>Epilachninae</taxon>
        <taxon>Epilachnini</taxon>
        <taxon>Henosepilachna</taxon>
    </lineage>
</organism>
<evidence type="ECO:0000313" key="10">
    <source>
        <dbReference type="EMBL" id="KAK9885439.1"/>
    </source>
</evidence>
<protein>
    <recommendedName>
        <fullName evidence="6">Pyridoxal-dependent decarboxylase domain-containing protein 1</fullName>
    </recommendedName>
</protein>
<dbReference type="EMBL" id="JARQZJ010000095">
    <property type="protein sequence ID" value="KAK9885439.1"/>
    <property type="molecule type" value="Genomic_DNA"/>
</dbReference>
<dbReference type="PANTHER" id="PTHR42735:SF1">
    <property type="entry name" value="PYRIDOXAL-DEPENDENT DECARBOXYLASE DOMAIN-CONTAINING PROTEIN 1-RELATED"/>
    <property type="match status" value="1"/>
</dbReference>
<name>A0AAW1UQI1_9CUCU</name>
<dbReference type="PANTHER" id="PTHR42735">
    <property type="match status" value="1"/>
</dbReference>
<dbReference type="GO" id="GO:0019752">
    <property type="term" value="P:carboxylic acid metabolic process"/>
    <property type="evidence" value="ECO:0007669"/>
    <property type="project" value="InterPro"/>
</dbReference>
<feature type="domain" description="PDXDC1-like third" evidence="9">
    <location>
        <begin position="543"/>
        <end position="646"/>
    </location>
</feature>
<dbReference type="Pfam" id="PF22930">
    <property type="entry name" value="PDXDC1-like_cen"/>
    <property type="match status" value="1"/>
</dbReference>
<evidence type="ECO:0000256" key="6">
    <source>
        <dbReference type="ARBA" id="ARBA00047190"/>
    </source>
</evidence>
<sequence>MASPPSPKEKILKNLSNALESTKITNMFPEKEQNNVGELAIEASEIVSRLEQIAEGVPIPESAYSQPTVFLGLECKNINEILDIIYGLMSVDEDGEQVQFPPLDTVTKLVIVSHSLAAYCGGLERGILQKLSTRFTTDTTRWLSHMCGFLDSSTFYHEDQLEGLVRVTKMMLHYKYPRYLEDGALALTNSLPTIYSSVSSPLGVVQHLCRQLGLPLACVRPVPNNTLFGSQYTMDVAALQKMLQEDVAVGRTPLIVIADAGTFITGHVDNISRIQELCKAHDVWLHLRGHSLATLFLPNLSNRNNQMQPIADSFTLTFGSWFGIPGLPMVTLYRMKDPSVSHRSRQVGANRESTLPLLAGLNTDHQGRRIISLPLWTCLQRLGQDGVQLRIRDNFIASEHLWMALNVFRNIRILSPRPGGDGGNYTISELLARPTSISVLLESTASCVVFQFTPEWSEGEIITKVPPYYDKLNSWLGQILHQDAPQIPLDICELENVGVVLRFCPLESSTGKQPTEEEISSFVQCLEQQLVILKATIQHKETFIDLVDQSPVLSLVELPEWAGLGGVRYVPEGWEQLLTDQAKNELNNLNIALVEALRTTDSAFSLGEGGDGLMCIRFGMLTPQSDVEELLSMVIKVGQSVEENSKLLDSMAEIVKKGIETATLDLQKENEELLWQDGILRHVPVVGTFVNWWSPKSKETGVKGRSLNLTQGVVESTENIYKYHMQIQTGKGPQGSKSPPTPLIQTPVGASHSRSSSHTSHASSQGIVNHQTVEVEVGEKNIQDNFISDKDNQSPVVNSNNVNVSIVSRTETEE</sequence>
<gene>
    <name evidence="10" type="ORF">WA026_010934</name>
</gene>
<evidence type="ECO:0000256" key="4">
    <source>
        <dbReference type="ARBA" id="ARBA00022898"/>
    </source>
</evidence>
<feature type="compositionally biased region" description="Polar residues" evidence="7">
    <location>
        <begin position="729"/>
        <end position="738"/>
    </location>
</feature>
<accession>A0AAW1UQI1</accession>
<feature type="region of interest" description="Disordered" evidence="7">
    <location>
        <begin position="729"/>
        <end position="801"/>
    </location>
</feature>
<evidence type="ECO:0000256" key="5">
    <source>
        <dbReference type="ARBA" id="ARBA00023239"/>
    </source>
</evidence>
<evidence type="ECO:0000259" key="8">
    <source>
        <dbReference type="Pfam" id="PF22930"/>
    </source>
</evidence>
<dbReference type="InterPro" id="IPR015421">
    <property type="entry name" value="PyrdxlP-dep_Trfase_major"/>
</dbReference>
<reference evidence="10 11" key="1">
    <citation type="submission" date="2023-03" db="EMBL/GenBank/DDBJ databases">
        <title>Genome insight into feeding habits of ladybird beetles.</title>
        <authorList>
            <person name="Li H.-S."/>
            <person name="Huang Y.-H."/>
            <person name="Pang H."/>
        </authorList>
    </citation>
    <scope>NUCLEOTIDE SEQUENCE [LARGE SCALE GENOMIC DNA]</scope>
    <source>
        <strain evidence="10">SYSU_2023b</strain>
        <tissue evidence="10">Whole body</tissue>
    </source>
</reference>
<dbReference type="InterPro" id="IPR002129">
    <property type="entry name" value="PyrdxlP-dep_de-COase"/>
</dbReference>
<evidence type="ECO:0000313" key="11">
    <source>
        <dbReference type="Proteomes" id="UP001431783"/>
    </source>
</evidence>
<evidence type="ECO:0000256" key="1">
    <source>
        <dbReference type="ARBA" id="ARBA00001933"/>
    </source>
</evidence>
<comment type="caution">
    <text evidence="10">The sequence shown here is derived from an EMBL/GenBank/DDBJ whole genome shotgun (WGS) entry which is preliminary data.</text>
</comment>
<keyword evidence="5" id="KW-0456">Lyase</keyword>
<comment type="similarity">
    <text evidence="2">Belongs to the group II decarboxylase family.</text>
</comment>
<dbReference type="GO" id="GO:0016831">
    <property type="term" value="F:carboxy-lyase activity"/>
    <property type="evidence" value="ECO:0007669"/>
    <property type="project" value="UniProtKB-KW"/>
</dbReference>
<dbReference type="SUPFAM" id="SSF53383">
    <property type="entry name" value="PLP-dependent transferases"/>
    <property type="match status" value="1"/>
</dbReference>
<proteinExistence type="inferred from homology"/>
<keyword evidence="4" id="KW-0663">Pyridoxal phosphate</keyword>
<dbReference type="AlphaFoldDB" id="A0AAW1UQI1"/>
<keyword evidence="3" id="KW-0210">Decarboxylase</keyword>
<dbReference type="InterPro" id="IPR055103">
    <property type="entry name" value="PDXDC1-like_2nd"/>
</dbReference>
<dbReference type="InterPro" id="IPR015424">
    <property type="entry name" value="PyrdxlP-dep_Trfase"/>
</dbReference>
<dbReference type="Pfam" id="PF22937">
    <property type="entry name" value="PDXDC1-like_cen2"/>
    <property type="match status" value="1"/>
</dbReference>
<evidence type="ECO:0000256" key="2">
    <source>
        <dbReference type="ARBA" id="ARBA00009533"/>
    </source>
</evidence>
<dbReference type="Proteomes" id="UP001431783">
    <property type="component" value="Unassembled WGS sequence"/>
</dbReference>
<dbReference type="GO" id="GO:0030170">
    <property type="term" value="F:pyridoxal phosphate binding"/>
    <property type="evidence" value="ECO:0007669"/>
    <property type="project" value="InterPro"/>
</dbReference>
<dbReference type="InterPro" id="IPR050477">
    <property type="entry name" value="GrpII_AminoAcid_Decarb"/>
</dbReference>
<feature type="domain" description="PDXDC1/PDXD2 second" evidence="8">
    <location>
        <begin position="466"/>
        <end position="537"/>
    </location>
</feature>
<dbReference type="Pfam" id="PF00282">
    <property type="entry name" value="Pyridoxal_deC"/>
    <property type="match status" value="1"/>
</dbReference>
<feature type="compositionally biased region" description="Basic and acidic residues" evidence="7">
    <location>
        <begin position="777"/>
        <end position="792"/>
    </location>
</feature>